<evidence type="ECO:0000313" key="2">
    <source>
        <dbReference type="EMBL" id="PZO44456.1"/>
    </source>
</evidence>
<dbReference type="Proteomes" id="UP000249467">
    <property type="component" value="Unassembled WGS sequence"/>
</dbReference>
<proteinExistence type="predicted"/>
<evidence type="ECO:0000259" key="1">
    <source>
        <dbReference type="Pfam" id="PF05685"/>
    </source>
</evidence>
<dbReference type="SUPFAM" id="SSF52980">
    <property type="entry name" value="Restriction endonuclease-like"/>
    <property type="match status" value="1"/>
</dbReference>
<reference evidence="2 3" key="1">
    <citation type="submission" date="2018-04" db="EMBL/GenBank/DDBJ databases">
        <authorList>
            <person name="Go L.Y."/>
            <person name="Mitchell J.A."/>
        </authorList>
    </citation>
    <scope>NUCLEOTIDE SEQUENCE [LARGE SCALE GENOMIC DNA]</scope>
    <source>
        <strain evidence="2">ULC066bin1</strain>
    </source>
</reference>
<dbReference type="InterPro" id="IPR008538">
    <property type="entry name" value="Uma2"/>
</dbReference>
<dbReference type="InterPro" id="IPR011335">
    <property type="entry name" value="Restrct_endonuc-II-like"/>
</dbReference>
<dbReference type="AlphaFoldDB" id="A0A2W4WHW7"/>
<dbReference type="CDD" id="cd06260">
    <property type="entry name" value="DUF820-like"/>
    <property type="match status" value="1"/>
</dbReference>
<gene>
    <name evidence="2" type="ORF">DCF19_01505</name>
</gene>
<reference evidence="2 3" key="2">
    <citation type="submission" date="2018-06" db="EMBL/GenBank/DDBJ databases">
        <title>Metagenomic assembly of (sub)arctic Cyanobacteria and their associated microbiome from non-axenic cultures.</title>
        <authorList>
            <person name="Baurain D."/>
        </authorList>
    </citation>
    <scope>NUCLEOTIDE SEQUENCE [LARGE SCALE GENOMIC DNA]</scope>
    <source>
        <strain evidence="2">ULC066bin1</strain>
    </source>
</reference>
<accession>A0A2W4WHW7</accession>
<organism evidence="2 3">
    <name type="scientific">Pseudanabaena frigida</name>
    <dbReference type="NCBI Taxonomy" id="945775"/>
    <lineage>
        <taxon>Bacteria</taxon>
        <taxon>Bacillati</taxon>
        <taxon>Cyanobacteriota</taxon>
        <taxon>Cyanophyceae</taxon>
        <taxon>Pseudanabaenales</taxon>
        <taxon>Pseudanabaenaceae</taxon>
        <taxon>Pseudanabaena</taxon>
    </lineage>
</organism>
<dbReference type="PANTHER" id="PTHR34107">
    <property type="entry name" value="SLL0198 PROTEIN-RELATED"/>
    <property type="match status" value="1"/>
</dbReference>
<feature type="domain" description="Putative restriction endonuclease" evidence="1">
    <location>
        <begin position="15"/>
        <end position="185"/>
    </location>
</feature>
<protein>
    <recommendedName>
        <fullName evidence="1">Putative restriction endonuclease domain-containing protein</fullName>
    </recommendedName>
</protein>
<evidence type="ECO:0000313" key="3">
    <source>
        <dbReference type="Proteomes" id="UP000249467"/>
    </source>
</evidence>
<dbReference type="EMBL" id="QBML01000002">
    <property type="protein sequence ID" value="PZO44456.1"/>
    <property type="molecule type" value="Genomic_DNA"/>
</dbReference>
<comment type="caution">
    <text evidence="2">The sequence shown here is derived from an EMBL/GenBank/DDBJ whole genome shotgun (WGS) entry which is preliminary data.</text>
</comment>
<dbReference type="Gene3D" id="3.90.1570.10">
    <property type="entry name" value="tt1808, chain A"/>
    <property type="match status" value="1"/>
</dbReference>
<dbReference type="PANTHER" id="PTHR34107:SF2">
    <property type="entry name" value="SLL0888 PROTEIN"/>
    <property type="match status" value="1"/>
</dbReference>
<dbReference type="Pfam" id="PF05685">
    <property type="entry name" value="Uma2"/>
    <property type="match status" value="1"/>
</dbReference>
<dbReference type="InterPro" id="IPR012296">
    <property type="entry name" value="Nuclease_put_TT1808"/>
</dbReference>
<sequence length="193" mass="21827">MTIALEKAQSSTMTLEEFFNYDDGTDAMYELEDGELILMTAESEINRRIACFLFACFLQQGIPAYRLSMKTEIVTTGSRVRVPDLVVFSEDLAIALEGAKRSTVMAEMPSPLLVIEVVSPNQSSRDYRYKRSEYGARGIAEYWIVDPISERVTVLEWVEGLYEEQVYIGEQAIASLVFPDLHLTAAQVLQRAY</sequence>
<name>A0A2W4WHW7_9CYAN</name>